<reference evidence="2" key="1">
    <citation type="journal article" date="2014" name="Front. Microbiol.">
        <title>High frequency of phylogenetically diverse reductive dehalogenase-homologous genes in deep subseafloor sedimentary metagenomes.</title>
        <authorList>
            <person name="Kawai M."/>
            <person name="Futagami T."/>
            <person name="Toyoda A."/>
            <person name="Takaki Y."/>
            <person name="Nishi S."/>
            <person name="Hori S."/>
            <person name="Arai W."/>
            <person name="Tsubouchi T."/>
            <person name="Morono Y."/>
            <person name="Uchiyama I."/>
            <person name="Ito T."/>
            <person name="Fujiyama A."/>
            <person name="Inagaki F."/>
            <person name="Takami H."/>
        </authorList>
    </citation>
    <scope>NUCLEOTIDE SEQUENCE</scope>
    <source>
        <strain evidence="2">Expedition CK06-06</strain>
    </source>
</reference>
<proteinExistence type="predicted"/>
<name>X1SWL7_9ZZZZ</name>
<keyword evidence="1" id="KW-1133">Transmembrane helix</keyword>
<comment type="caution">
    <text evidence="2">The sequence shown here is derived from an EMBL/GenBank/DDBJ whole genome shotgun (WGS) entry which is preliminary data.</text>
</comment>
<organism evidence="2">
    <name type="scientific">marine sediment metagenome</name>
    <dbReference type="NCBI Taxonomy" id="412755"/>
    <lineage>
        <taxon>unclassified sequences</taxon>
        <taxon>metagenomes</taxon>
        <taxon>ecological metagenomes</taxon>
    </lineage>
</organism>
<evidence type="ECO:0000256" key="1">
    <source>
        <dbReference type="SAM" id="Phobius"/>
    </source>
</evidence>
<feature type="non-terminal residue" evidence="2">
    <location>
        <position position="97"/>
    </location>
</feature>
<feature type="transmembrane region" description="Helical" evidence="1">
    <location>
        <begin position="61"/>
        <end position="81"/>
    </location>
</feature>
<feature type="transmembrane region" description="Helical" evidence="1">
    <location>
        <begin position="35"/>
        <end position="55"/>
    </location>
</feature>
<dbReference type="AlphaFoldDB" id="X1SWL7"/>
<protein>
    <submittedName>
        <fullName evidence="2">Uncharacterized protein</fullName>
    </submittedName>
</protein>
<gene>
    <name evidence="2" type="ORF">S12H4_07151</name>
</gene>
<sequence length="97" mass="11146">MAKEGGSMNNNEKNSNKRNLKEKIKIFGKNLSKNWVYVYIGAYGSLMICFWWLFFAGILDLGRVIFSTILGLAVFLLTYNLKRIRKPKLLKLITGIV</sequence>
<evidence type="ECO:0000313" key="2">
    <source>
        <dbReference type="EMBL" id="GAI72214.1"/>
    </source>
</evidence>
<accession>X1SWL7</accession>
<dbReference type="EMBL" id="BARW01002598">
    <property type="protein sequence ID" value="GAI72214.1"/>
    <property type="molecule type" value="Genomic_DNA"/>
</dbReference>
<keyword evidence="1" id="KW-0812">Transmembrane</keyword>
<keyword evidence="1" id="KW-0472">Membrane</keyword>